<feature type="region of interest" description="Disordered" evidence="3">
    <location>
        <begin position="1"/>
        <end position="40"/>
    </location>
</feature>
<reference evidence="5" key="2">
    <citation type="submission" date="2022-03" db="EMBL/GenBank/DDBJ databases">
        <title>Draft title - Genomic analysis of global carrot germplasm unveils the trajectory of domestication and the origin of high carotenoid orange carrot.</title>
        <authorList>
            <person name="Iorizzo M."/>
            <person name="Ellison S."/>
            <person name="Senalik D."/>
            <person name="Macko-Podgorni A."/>
            <person name="Grzebelus D."/>
            <person name="Bostan H."/>
            <person name="Rolling W."/>
            <person name="Curaba J."/>
            <person name="Simon P."/>
        </authorList>
    </citation>
    <scope>NUCLEOTIDE SEQUENCE</scope>
    <source>
        <tissue evidence="5">Leaf</tissue>
    </source>
</reference>
<dbReference type="Proteomes" id="UP000077755">
    <property type="component" value="Chromosome 3"/>
</dbReference>
<evidence type="ECO:0000313" key="5">
    <source>
        <dbReference type="EMBL" id="WOG93251.1"/>
    </source>
</evidence>
<reference evidence="4" key="1">
    <citation type="journal article" date="2016" name="Nat. Genet.">
        <title>A high-quality carrot genome assembly provides new insights into carotenoid accumulation and asterid genome evolution.</title>
        <authorList>
            <person name="Iorizzo M."/>
            <person name="Ellison S."/>
            <person name="Senalik D."/>
            <person name="Zeng P."/>
            <person name="Satapoomin P."/>
            <person name="Huang J."/>
            <person name="Bowman M."/>
            <person name="Iovene M."/>
            <person name="Sanseverino W."/>
            <person name="Cavagnaro P."/>
            <person name="Yildiz M."/>
            <person name="Macko-Podgorni A."/>
            <person name="Moranska E."/>
            <person name="Grzebelus E."/>
            <person name="Grzebelus D."/>
            <person name="Ashrafi H."/>
            <person name="Zheng Z."/>
            <person name="Cheng S."/>
            <person name="Spooner D."/>
            <person name="Van Deynze A."/>
            <person name="Simon P."/>
        </authorList>
    </citation>
    <scope>NUCLEOTIDE SEQUENCE [LARGE SCALE GENOMIC DNA]</scope>
    <source>
        <tissue evidence="4">Leaf</tissue>
    </source>
</reference>
<evidence type="ECO:0000313" key="6">
    <source>
        <dbReference type="Proteomes" id="UP000077755"/>
    </source>
</evidence>
<dbReference type="AlphaFoldDB" id="A0A166B305"/>
<evidence type="ECO:0008006" key="7">
    <source>
        <dbReference type="Google" id="ProtNLM"/>
    </source>
</evidence>
<keyword evidence="1" id="KW-0805">Transcription regulation</keyword>
<keyword evidence="2" id="KW-0804">Transcription</keyword>
<evidence type="ECO:0000256" key="3">
    <source>
        <dbReference type="SAM" id="MobiDB-lite"/>
    </source>
</evidence>
<gene>
    <name evidence="4" type="ORF">DCAR_011043</name>
    <name evidence="5" type="ORF">DCAR_0312532</name>
</gene>
<organism evidence="4">
    <name type="scientific">Daucus carota subsp. sativus</name>
    <name type="common">Carrot</name>
    <dbReference type="NCBI Taxonomy" id="79200"/>
    <lineage>
        <taxon>Eukaryota</taxon>
        <taxon>Viridiplantae</taxon>
        <taxon>Streptophyta</taxon>
        <taxon>Embryophyta</taxon>
        <taxon>Tracheophyta</taxon>
        <taxon>Spermatophyta</taxon>
        <taxon>Magnoliopsida</taxon>
        <taxon>eudicotyledons</taxon>
        <taxon>Gunneridae</taxon>
        <taxon>Pentapetalae</taxon>
        <taxon>asterids</taxon>
        <taxon>campanulids</taxon>
        <taxon>Apiales</taxon>
        <taxon>Apiaceae</taxon>
        <taxon>Apioideae</taxon>
        <taxon>Scandiceae</taxon>
        <taxon>Daucinae</taxon>
        <taxon>Daucus</taxon>
        <taxon>Daucus sect. Daucus</taxon>
    </lineage>
</organism>
<dbReference type="EMBL" id="LNRQ01000003">
    <property type="protein sequence ID" value="KZN02289.1"/>
    <property type="molecule type" value="Genomic_DNA"/>
</dbReference>
<proteinExistence type="predicted"/>
<dbReference type="Gramene" id="KZN02289">
    <property type="protein sequence ID" value="KZN02289"/>
    <property type="gene ID" value="DCAR_011043"/>
</dbReference>
<dbReference type="GO" id="GO:0006355">
    <property type="term" value="P:regulation of DNA-templated transcription"/>
    <property type="evidence" value="ECO:0007669"/>
    <property type="project" value="InterPro"/>
</dbReference>
<name>A0A166B305_DAUCS</name>
<dbReference type="PANTHER" id="PTHR33124:SF57">
    <property type="entry name" value="TRANSCRIPTION FACTOR UPBEAT-LIKE PROTEIN"/>
    <property type="match status" value="1"/>
</dbReference>
<evidence type="ECO:0000313" key="4">
    <source>
        <dbReference type="EMBL" id="KZN02289.1"/>
    </source>
</evidence>
<dbReference type="PANTHER" id="PTHR33124">
    <property type="entry name" value="TRANSCRIPTION FACTOR IBH1-LIKE 1"/>
    <property type="match status" value="1"/>
</dbReference>
<dbReference type="InterPro" id="IPR044660">
    <property type="entry name" value="IBH1-like"/>
</dbReference>
<evidence type="ECO:0000256" key="2">
    <source>
        <dbReference type="ARBA" id="ARBA00023163"/>
    </source>
</evidence>
<evidence type="ECO:0000256" key="1">
    <source>
        <dbReference type="ARBA" id="ARBA00023015"/>
    </source>
</evidence>
<accession>A0A166B305</accession>
<sequence length="106" mass="11561">MGAKTSTDITTPTRRRTPPPCKNKPNGRRRSNNSNSRPLAALNEDSCDIVTRKLDALRSLIPAQSGDEADADQLFEETAHHILVLRTQVAILHKLVELYGGAAESA</sequence>
<dbReference type="EMBL" id="CP093345">
    <property type="protein sequence ID" value="WOG93251.1"/>
    <property type="molecule type" value="Genomic_DNA"/>
</dbReference>
<keyword evidence="6" id="KW-1185">Reference proteome</keyword>
<protein>
    <recommendedName>
        <fullName evidence="7">BHLH domain-containing protein</fullName>
    </recommendedName>
</protein>